<feature type="transmembrane region" description="Helical" evidence="2">
    <location>
        <begin position="22"/>
        <end position="40"/>
    </location>
</feature>
<dbReference type="GO" id="GO:0004519">
    <property type="term" value="F:endonuclease activity"/>
    <property type="evidence" value="ECO:0007669"/>
    <property type="project" value="UniProtKB-KW"/>
</dbReference>
<organism evidence="4">
    <name type="scientific">Streptomyces anulatus</name>
    <name type="common">Streptomyces chrysomallus</name>
    <dbReference type="NCBI Taxonomy" id="1892"/>
    <lineage>
        <taxon>Bacteria</taxon>
        <taxon>Bacillati</taxon>
        <taxon>Actinomycetota</taxon>
        <taxon>Actinomycetes</taxon>
        <taxon>Kitasatosporales</taxon>
        <taxon>Streptomycetaceae</taxon>
        <taxon>Streptomyces</taxon>
    </lineage>
</organism>
<comment type="caution">
    <text evidence="4">The sequence shown here is derived from an EMBL/GenBank/DDBJ whole genome shotgun (WGS) entry which is preliminary data.</text>
</comment>
<keyword evidence="4" id="KW-0269">Exonuclease</keyword>
<feature type="domain" description="Endonuclease/exonuclease/phosphatase" evidence="3">
    <location>
        <begin position="116"/>
        <end position="337"/>
    </location>
</feature>
<dbReference type="Gene3D" id="3.60.10.10">
    <property type="entry name" value="Endonuclease/exonuclease/phosphatase"/>
    <property type="match status" value="1"/>
</dbReference>
<dbReference type="InterPro" id="IPR005135">
    <property type="entry name" value="Endo/exonuclease/phosphatase"/>
</dbReference>
<evidence type="ECO:0000259" key="3">
    <source>
        <dbReference type="Pfam" id="PF03372"/>
    </source>
</evidence>
<dbReference type="AlphaFoldDB" id="A0A6G3SWU1"/>
<keyword evidence="2" id="KW-1133">Transmembrane helix</keyword>
<evidence type="ECO:0000256" key="2">
    <source>
        <dbReference type="SAM" id="Phobius"/>
    </source>
</evidence>
<feature type="transmembrane region" description="Helical" evidence="2">
    <location>
        <begin position="47"/>
        <end position="69"/>
    </location>
</feature>
<dbReference type="GO" id="GO:0004527">
    <property type="term" value="F:exonuclease activity"/>
    <property type="evidence" value="ECO:0007669"/>
    <property type="project" value="UniProtKB-KW"/>
</dbReference>
<keyword evidence="4" id="KW-0378">Hydrolase</keyword>
<feature type="region of interest" description="Disordered" evidence="1">
    <location>
        <begin position="343"/>
        <end position="387"/>
    </location>
</feature>
<proteinExistence type="predicted"/>
<evidence type="ECO:0000313" key="4">
    <source>
        <dbReference type="EMBL" id="NEB87350.1"/>
    </source>
</evidence>
<dbReference type="Pfam" id="PF03372">
    <property type="entry name" value="Exo_endo_phos"/>
    <property type="match status" value="1"/>
</dbReference>
<keyword evidence="2" id="KW-0472">Membrane</keyword>
<dbReference type="EMBL" id="JAAGMK010000707">
    <property type="protein sequence ID" value="NEB87350.1"/>
    <property type="molecule type" value="Genomic_DNA"/>
</dbReference>
<keyword evidence="4" id="KW-0540">Nuclease</keyword>
<feature type="compositionally biased region" description="Basic and acidic residues" evidence="1">
    <location>
        <begin position="362"/>
        <end position="373"/>
    </location>
</feature>
<dbReference type="SUPFAM" id="SSF56219">
    <property type="entry name" value="DNase I-like"/>
    <property type="match status" value="1"/>
</dbReference>
<reference evidence="4" key="1">
    <citation type="submission" date="2020-01" db="EMBL/GenBank/DDBJ databases">
        <title>Insect and environment-associated Actinomycetes.</title>
        <authorList>
            <person name="Currrie C."/>
            <person name="Chevrette M."/>
            <person name="Carlson C."/>
            <person name="Stubbendieck R."/>
            <person name="Wendt-Pienkowski E."/>
        </authorList>
    </citation>
    <scope>NUCLEOTIDE SEQUENCE</scope>
    <source>
        <strain evidence="4">SID505</strain>
    </source>
</reference>
<accession>A0A6G3SWU1</accession>
<name>A0A6G3SWU1_STRAQ</name>
<dbReference type="RefSeq" id="WP_164258937.1">
    <property type="nucleotide sequence ID" value="NZ_JAAGMK010000707.1"/>
</dbReference>
<dbReference type="InterPro" id="IPR036691">
    <property type="entry name" value="Endo/exonu/phosph_ase_sf"/>
</dbReference>
<gene>
    <name evidence="4" type="ORF">G3I43_24725</name>
</gene>
<keyword evidence="4" id="KW-0255">Endonuclease</keyword>
<dbReference type="CDD" id="cd09084">
    <property type="entry name" value="EEP-2"/>
    <property type="match status" value="1"/>
</dbReference>
<keyword evidence="2" id="KW-0812">Transmembrane</keyword>
<protein>
    <submittedName>
        <fullName evidence="4">Endonuclease/exonuclease/phosphatase family protein</fullName>
    </submittedName>
</protein>
<sequence length="387" mass="42395">MRTADVLAAGDPANAAWPGGGWVLWAAGAWAVFLAAHLVLNGRWWFWLLPSLLPPPVFVALPALLLVLAGVTGDLVAVAVAAAALLTGVRQSGLVPGALVRGKRRPPPDGAVRVVSWNTQHWCQSTDPEPFYAFLRGLDADVYLLQEYHHDEFDGTYRLIDDERRLRATFPGHRAVIARGLITLSRLPVAATVETAARRTLRVDLEMPGDGRILATFNVHIPVQLRLISPLRADFYRAVRTRAADRAREYRGLLADVADCPHPALIAGDFNTTAAIGDARRIARLGADAVALSGRLCPTSWQVRPGLRWWRLDWVLATPGARVHSYRFRDPRGLSDHSVQEVSVSLAEPDLPAGPGRRIRHHDGFRPHDEGTHHALPLPGKDRPAGQ</sequence>
<evidence type="ECO:0000256" key="1">
    <source>
        <dbReference type="SAM" id="MobiDB-lite"/>
    </source>
</evidence>